<proteinExistence type="predicted"/>
<evidence type="ECO:0008006" key="4">
    <source>
        <dbReference type="Google" id="ProtNLM"/>
    </source>
</evidence>
<keyword evidence="3" id="KW-1185">Reference proteome</keyword>
<feature type="transmembrane region" description="Helical" evidence="1">
    <location>
        <begin position="171"/>
        <end position="192"/>
    </location>
</feature>
<feature type="transmembrane region" description="Helical" evidence="1">
    <location>
        <begin position="86"/>
        <end position="106"/>
    </location>
</feature>
<evidence type="ECO:0000256" key="1">
    <source>
        <dbReference type="SAM" id="Phobius"/>
    </source>
</evidence>
<sequence length="201" mass="20937">MNEATDSTATARSRHASSTTIGLISLVDHWGLVLAYGIVTLGLGIALAVWPDASVTVFTVLLAIQLIIAGIFRISAALSVSRDDGGVRALVGLSGGLALIVGLLILRDPLQSVLVLGMILGVFWVIAGVIDIIGAFISPPASGRGWEIFTGVVTLLAGGFLLVYTDLSLRFLVVFVGIWLAVAGVLAIVAAFRLRSLRTDS</sequence>
<dbReference type="InterPro" id="IPR005325">
    <property type="entry name" value="DUF308_memb"/>
</dbReference>
<keyword evidence="1" id="KW-0812">Transmembrane</keyword>
<accession>A0ABP8Z5Z0</accession>
<feature type="transmembrane region" description="Helical" evidence="1">
    <location>
        <begin position="21"/>
        <end position="49"/>
    </location>
</feature>
<keyword evidence="1" id="KW-1133">Transmembrane helix</keyword>
<dbReference type="InterPro" id="IPR052712">
    <property type="entry name" value="Acid_resist_chaperone_HdeD"/>
</dbReference>
<feature type="transmembrane region" description="Helical" evidence="1">
    <location>
        <begin position="55"/>
        <end position="74"/>
    </location>
</feature>
<organism evidence="2 3">
    <name type="scientific">Nocardioides endophyticus</name>
    <dbReference type="NCBI Taxonomy" id="1353775"/>
    <lineage>
        <taxon>Bacteria</taxon>
        <taxon>Bacillati</taxon>
        <taxon>Actinomycetota</taxon>
        <taxon>Actinomycetes</taxon>
        <taxon>Propionibacteriales</taxon>
        <taxon>Nocardioidaceae</taxon>
        <taxon>Nocardioides</taxon>
    </lineage>
</organism>
<feature type="transmembrane region" description="Helical" evidence="1">
    <location>
        <begin position="148"/>
        <end position="165"/>
    </location>
</feature>
<dbReference type="RefSeq" id="WP_345528244.1">
    <property type="nucleotide sequence ID" value="NZ_BAABKN010000023.1"/>
</dbReference>
<dbReference type="PANTHER" id="PTHR34989:SF1">
    <property type="entry name" value="PROTEIN HDED"/>
    <property type="match status" value="1"/>
</dbReference>
<evidence type="ECO:0000313" key="2">
    <source>
        <dbReference type="EMBL" id="GAA4747512.1"/>
    </source>
</evidence>
<gene>
    <name evidence="2" type="ORF">GCM10023350_35460</name>
</gene>
<reference evidence="3" key="1">
    <citation type="journal article" date="2019" name="Int. J. Syst. Evol. Microbiol.">
        <title>The Global Catalogue of Microorganisms (GCM) 10K type strain sequencing project: providing services to taxonomists for standard genome sequencing and annotation.</title>
        <authorList>
            <consortium name="The Broad Institute Genomics Platform"/>
            <consortium name="The Broad Institute Genome Sequencing Center for Infectious Disease"/>
            <person name="Wu L."/>
            <person name="Ma J."/>
        </authorList>
    </citation>
    <scope>NUCLEOTIDE SEQUENCE [LARGE SCALE GENOMIC DNA]</scope>
    <source>
        <strain evidence="3">JCM 18532</strain>
    </source>
</reference>
<feature type="transmembrane region" description="Helical" evidence="1">
    <location>
        <begin position="112"/>
        <end position="136"/>
    </location>
</feature>
<protein>
    <recommendedName>
        <fullName evidence="4">HdeD family acid-resistance protein</fullName>
    </recommendedName>
</protein>
<name>A0ABP8Z5Z0_9ACTN</name>
<dbReference type="Proteomes" id="UP001499882">
    <property type="component" value="Unassembled WGS sequence"/>
</dbReference>
<evidence type="ECO:0000313" key="3">
    <source>
        <dbReference type="Proteomes" id="UP001499882"/>
    </source>
</evidence>
<dbReference type="Pfam" id="PF03729">
    <property type="entry name" value="DUF308"/>
    <property type="match status" value="2"/>
</dbReference>
<keyword evidence="1" id="KW-0472">Membrane</keyword>
<dbReference type="PANTHER" id="PTHR34989">
    <property type="entry name" value="PROTEIN HDED"/>
    <property type="match status" value="1"/>
</dbReference>
<comment type="caution">
    <text evidence="2">The sequence shown here is derived from an EMBL/GenBank/DDBJ whole genome shotgun (WGS) entry which is preliminary data.</text>
</comment>
<dbReference type="EMBL" id="BAABKN010000023">
    <property type="protein sequence ID" value="GAA4747512.1"/>
    <property type="molecule type" value="Genomic_DNA"/>
</dbReference>